<proteinExistence type="predicted"/>
<gene>
    <name evidence="1" type="ORF">LSTR_LSTR013720</name>
</gene>
<dbReference type="OrthoDB" id="6633642at2759"/>
<sequence length="426" mass="48049">MDEIDDDHNVVFRSWGTWKFSEKGEKMLKELLQKGNDFKTNNPSDEWKFLLSKVPTTSDELKDDSDDDFLHPTQVSDDRDTGWDEIKFFTSKINEQKQLNKNVVDIDKTVDLISALVVNIQEEADSAMEVECDYVDINLSKSQSTFARSNEENVIQKSEASDGDIQETGYKENRKELGRSELTDLPLQLLAKLNADAIDEDGVNELVGTRTINKEQLISIWTQLESSEAKMALSRSLANVALYNVFLCQALLLPWLNSSDFENEKEIVDSIAGILPKISEVSIKELMLPLISQPNGIFVKNLNLLADIMCRLDNKQWGALLRQFLIITNVSLEKWQLSVAIKLLEPLTEDSVDAGSVARLINLLNSSVEEFVSDKDFGNLMIAVAVLVHKSEKLSESIGTLKEAAERYKGIMRFKVMSIIKSSPYL</sequence>
<protein>
    <recommendedName>
        <fullName evidence="3">Fanconi Anaemia group E protein C-terminal domain-containing protein</fullName>
    </recommendedName>
</protein>
<dbReference type="InParanoid" id="A0A482XW50"/>
<evidence type="ECO:0008006" key="3">
    <source>
        <dbReference type="Google" id="ProtNLM"/>
    </source>
</evidence>
<evidence type="ECO:0000313" key="1">
    <source>
        <dbReference type="EMBL" id="RZF48771.1"/>
    </source>
</evidence>
<organism evidence="1 2">
    <name type="scientific">Laodelphax striatellus</name>
    <name type="common">Small brown planthopper</name>
    <name type="synonym">Delphax striatella</name>
    <dbReference type="NCBI Taxonomy" id="195883"/>
    <lineage>
        <taxon>Eukaryota</taxon>
        <taxon>Metazoa</taxon>
        <taxon>Ecdysozoa</taxon>
        <taxon>Arthropoda</taxon>
        <taxon>Hexapoda</taxon>
        <taxon>Insecta</taxon>
        <taxon>Pterygota</taxon>
        <taxon>Neoptera</taxon>
        <taxon>Paraneoptera</taxon>
        <taxon>Hemiptera</taxon>
        <taxon>Auchenorrhyncha</taxon>
        <taxon>Fulgoroidea</taxon>
        <taxon>Delphacidae</taxon>
        <taxon>Criomorphinae</taxon>
        <taxon>Laodelphax</taxon>
    </lineage>
</organism>
<comment type="caution">
    <text evidence="1">The sequence shown here is derived from an EMBL/GenBank/DDBJ whole genome shotgun (WGS) entry which is preliminary data.</text>
</comment>
<dbReference type="Gene3D" id="1.25.40.480">
    <property type="match status" value="1"/>
</dbReference>
<accession>A0A482XW50</accession>
<dbReference type="SMR" id="A0A482XW50"/>
<reference evidence="1 2" key="1">
    <citation type="journal article" date="2017" name="Gigascience">
        <title>Genome sequence of the small brown planthopper, Laodelphax striatellus.</title>
        <authorList>
            <person name="Zhu J."/>
            <person name="Jiang F."/>
            <person name="Wang X."/>
            <person name="Yang P."/>
            <person name="Bao Y."/>
            <person name="Zhao W."/>
            <person name="Wang W."/>
            <person name="Lu H."/>
            <person name="Wang Q."/>
            <person name="Cui N."/>
            <person name="Li J."/>
            <person name="Chen X."/>
            <person name="Luo L."/>
            <person name="Yu J."/>
            <person name="Kang L."/>
            <person name="Cui F."/>
        </authorList>
    </citation>
    <scope>NUCLEOTIDE SEQUENCE [LARGE SCALE GENOMIC DNA]</scope>
    <source>
        <strain evidence="1">Lst14</strain>
    </source>
</reference>
<keyword evidence="2" id="KW-1185">Reference proteome</keyword>
<evidence type="ECO:0000313" key="2">
    <source>
        <dbReference type="Proteomes" id="UP000291343"/>
    </source>
</evidence>
<dbReference type="Proteomes" id="UP000291343">
    <property type="component" value="Unassembled WGS sequence"/>
</dbReference>
<dbReference type="EMBL" id="QKKF02000956">
    <property type="protein sequence ID" value="RZF48771.1"/>
    <property type="molecule type" value="Genomic_DNA"/>
</dbReference>
<name>A0A482XW50_LAOST</name>
<dbReference type="AlphaFoldDB" id="A0A482XW50"/>